<keyword evidence="1" id="KW-1133">Transmembrane helix</keyword>
<dbReference type="Proteomes" id="UP000824070">
    <property type="component" value="Unassembled WGS sequence"/>
</dbReference>
<dbReference type="EMBL" id="DVMV01000039">
    <property type="protein sequence ID" value="HIU45591.1"/>
    <property type="molecule type" value="Genomic_DNA"/>
</dbReference>
<dbReference type="InterPro" id="IPR005074">
    <property type="entry name" value="Peptidase_C39"/>
</dbReference>
<feature type="domain" description="Peptidase C39" evidence="2">
    <location>
        <begin position="8"/>
        <end position="133"/>
    </location>
</feature>
<evidence type="ECO:0000313" key="4">
    <source>
        <dbReference type="Proteomes" id="UP000824070"/>
    </source>
</evidence>
<proteinExistence type="predicted"/>
<name>A0A9D1S3I0_9FIRM</name>
<dbReference type="AlphaFoldDB" id="A0A9D1S3I0"/>
<keyword evidence="1" id="KW-0472">Membrane</keyword>
<organism evidence="3 4">
    <name type="scientific">Candidatus Alloenteromonas pullicola</name>
    <dbReference type="NCBI Taxonomy" id="2840784"/>
    <lineage>
        <taxon>Bacteria</taxon>
        <taxon>Bacillati</taxon>
        <taxon>Bacillota</taxon>
        <taxon>Bacillota incertae sedis</taxon>
        <taxon>Candidatus Alloenteromonas</taxon>
    </lineage>
</organism>
<reference evidence="3" key="1">
    <citation type="submission" date="2020-10" db="EMBL/GenBank/DDBJ databases">
        <authorList>
            <person name="Gilroy R."/>
        </authorList>
    </citation>
    <scope>NUCLEOTIDE SEQUENCE</scope>
    <source>
        <strain evidence="3">ChiGjej1B1-22543</strain>
    </source>
</reference>
<feature type="transmembrane region" description="Helical" evidence="1">
    <location>
        <begin position="331"/>
        <end position="353"/>
    </location>
</feature>
<reference evidence="3" key="2">
    <citation type="journal article" date="2021" name="PeerJ">
        <title>Extensive microbial diversity within the chicken gut microbiome revealed by metagenomics and culture.</title>
        <authorList>
            <person name="Gilroy R."/>
            <person name="Ravi A."/>
            <person name="Getino M."/>
            <person name="Pursley I."/>
            <person name="Horton D.L."/>
            <person name="Alikhan N.F."/>
            <person name="Baker D."/>
            <person name="Gharbi K."/>
            <person name="Hall N."/>
            <person name="Watson M."/>
            <person name="Adriaenssens E.M."/>
            <person name="Foster-Nyarko E."/>
            <person name="Jarju S."/>
            <person name="Secka A."/>
            <person name="Antonio M."/>
            <person name="Oren A."/>
            <person name="Chaudhuri R.R."/>
            <person name="La Ragione R."/>
            <person name="Hildebrand F."/>
            <person name="Pallen M.J."/>
        </authorList>
    </citation>
    <scope>NUCLEOTIDE SEQUENCE</scope>
    <source>
        <strain evidence="3">ChiGjej1B1-22543</strain>
    </source>
</reference>
<gene>
    <name evidence="3" type="ORF">IAC52_04770</name>
</gene>
<dbReference type="GO" id="GO:0016020">
    <property type="term" value="C:membrane"/>
    <property type="evidence" value="ECO:0007669"/>
    <property type="project" value="InterPro"/>
</dbReference>
<feature type="transmembrane region" description="Helical" evidence="1">
    <location>
        <begin position="235"/>
        <end position="261"/>
    </location>
</feature>
<feature type="transmembrane region" description="Helical" evidence="1">
    <location>
        <begin position="359"/>
        <end position="377"/>
    </location>
</feature>
<dbReference type="GO" id="GO:0005524">
    <property type="term" value="F:ATP binding"/>
    <property type="evidence" value="ECO:0007669"/>
    <property type="project" value="InterPro"/>
</dbReference>
<dbReference type="PROSITE" id="PS50990">
    <property type="entry name" value="PEPTIDASE_C39"/>
    <property type="match status" value="1"/>
</dbReference>
<accession>A0A9D1S3I0</accession>
<dbReference type="Gene3D" id="3.90.70.10">
    <property type="entry name" value="Cysteine proteinases"/>
    <property type="match status" value="1"/>
</dbReference>
<protein>
    <recommendedName>
        <fullName evidence="2">Peptidase C39 domain-containing protein</fullName>
    </recommendedName>
</protein>
<comment type="caution">
    <text evidence="3">The sequence shown here is derived from an EMBL/GenBank/DDBJ whole genome shotgun (WGS) entry which is preliminary data.</text>
</comment>
<dbReference type="GO" id="GO:0008233">
    <property type="term" value="F:peptidase activity"/>
    <property type="evidence" value="ECO:0007669"/>
    <property type="project" value="InterPro"/>
</dbReference>
<feature type="transmembrane region" description="Helical" evidence="1">
    <location>
        <begin position="151"/>
        <end position="175"/>
    </location>
</feature>
<feature type="transmembrane region" description="Helical" evidence="1">
    <location>
        <begin position="267"/>
        <end position="285"/>
    </location>
</feature>
<evidence type="ECO:0000313" key="3">
    <source>
        <dbReference type="EMBL" id="HIU45591.1"/>
    </source>
</evidence>
<evidence type="ECO:0000259" key="2">
    <source>
        <dbReference type="PROSITE" id="PS50990"/>
    </source>
</evidence>
<dbReference type="Pfam" id="PF03412">
    <property type="entry name" value="Peptidase_C39"/>
    <property type="match status" value="1"/>
</dbReference>
<keyword evidence="1" id="KW-0812">Transmembrane</keyword>
<feature type="transmembrane region" description="Helical" evidence="1">
    <location>
        <begin position="181"/>
        <end position="199"/>
    </location>
</feature>
<sequence length="402" mass="43896">MRARIVYQAQEKGCGYAAVKMALMHASGRKDFAYAKEPDIGSGQAPSIADLVRYASLMGMKLGAYKARDPREVLTSKSVFPFICVLRDSGRLHAVYVVSASRGRVGFLDPSSGRRTASQEEFSSAMEGTVLLIEAYEDVAPKAEKPRPIGVLAEIAATALSALPPMLLLAGLLLLSFAGRLGLAALSLFLLSLASSLFGKWHISRAMRRFDISYMDGVDSSVPSRRKELFARYHSYKAAAFSGMPMAISSCLELAASSFFLSFGDPTLGLGIAIMLLALCLKWIFVSPRMEALKREVGGLENDFLSSDSLRRRTEAISGLRNGSARFSSALLAESAFGYVLSVCIGCLCLLMSQPSAERFVFSSLSLMLIYSIADKLRDSFSKMSTKRREEGYFAFHFMRRG</sequence>
<evidence type="ECO:0000256" key="1">
    <source>
        <dbReference type="SAM" id="Phobius"/>
    </source>
</evidence>
<dbReference type="GO" id="GO:0006508">
    <property type="term" value="P:proteolysis"/>
    <property type="evidence" value="ECO:0007669"/>
    <property type="project" value="InterPro"/>
</dbReference>